<dbReference type="CDD" id="cd02662">
    <property type="entry name" value="Peptidase_C19F"/>
    <property type="match status" value="1"/>
</dbReference>
<dbReference type="PANTHER" id="PTHR21646:SF23">
    <property type="entry name" value="UBIQUITIN CARBOXYL-TERMINAL HYDROLASE USP2"/>
    <property type="match status" value="1"/>
</dbReference>
<comment type="function">
    <text evidence="2">Recognizes and hydrolyzes the peptide bond at the C-terminal Gly of ubiquitin. Involved in the processing of poly-ubiquitin precursors as well as that of ubiquitinated proteins.</text>
</comment>
<keyword evidence="3" id="KW-0472">Membrane</keyword>
<keyword evidence="2" id="KW-0788">Thiol protease</keyword>
<protein>
    <recommendedName>
        <fullName evidence="2">Ubiquitin carboxyl-terminal hydrolase</fullName>
        <ecNumber evidence="2">3.4.19.12</ecNumber>
    </recommendedName>
</protein>
<reference evidence="5" key="1">
    <citation type="submission" date="2023-05" db="EMBL/GenBank/DDBJ databases">
        <title>Nepenthes gracilis genome sequencing.</title>
        <authorList>
            <person name="Fukushima K."/>
        </authorList>
    </citation>
    <scope>NUCLEOTIDE SEQUENCE</scope>
    <source>
        <strain evidence="5">SING2019-196</strain>
    </source>
</reference>
<comment type="similarity">
    <text evidence="1 2">Belongs to the peptidase C19 family.</text>
</comment>
<feature type="transmembrane region" description="Helical" evidence="3">
    <location>
        <begin position="43"/>
        <end position="60"/>
    </location>
</feature>
<feature type="domain" description="USP" evidence="4">
    <location>
        <begin position="87"/>
        <end position="567"/>
    </location>
</feature>
<dbReference type="Proteomes" id="UP001279734">
    <property type="component" value="Unassembled WGS sequence"/>
</dbReference>
<dbReference type="PROSITE" id="PS50235">
    <property type="entry name" value="USP_3"/>
    <property type="match status" value="1"/>
</dbReference>
<dbReference type="Gene3D" id="3.90.70.10">
    <property type="entry name" value="Cysteine proteinases"/>
    <property type="match status" value="1"/>
</dbReference>
<dbReference type="InterPro" id="IPR001394">
    <property type="entry name" value="Peptidase_C19_UCH"/>
</dbReference>
<keyword evidence="3" id="KW-0812">Transmembrane</keyword>
<proteinExistence type="inferred from homology"/>
<dbReference type="InterPro" id="IPR018200">
    <property type="entry name" value="USP_CS"/>
</dbReference>
<keyword evidence="2" id="KW-0378">Hydrolase</keyword>
<keyword evidence="2" id="KW-0833">Ubl conjugation pathway</keyword>
<evidence type="ECO:0000313" key="6">
    <source>
        <dbReference type="Proteomes" id="UP001279734"/>
    </source>
</evidence>
<dbReference type="PROSITE" id="PS00972">
    <property type="entry name" value="USP_1"/>
    <property type="match status" value="1"/>
</dbReference>
<dbReference type="GO" id="GO:0006508">
    <property type="term" value="P:proteolysis"/>
    <property type="evidence" value="ECO:0007669"/>
    <property type="project" value="UniProtKB-KW"/>
</dbReference>
<keyword evidence="2" id="KW-0645">Protease</keyword>
<dbReference type="AlphaFoldDB" id="A0AAD3S9M7"/>
<comment type="caution">
    <text evidence="5">The sequence shown here is derived from an EMBL/GenBank/DDBJ whole genome shotgun (WGS) entry which is preliminary data.</text>
</comment>
<dbReference type="InterPro" id="IPR028889">
    <property type="entry name" value="USP"/>
</dbReference>
<evidence type="ECO:0000256" key="2">
    <source>
        <dbReference type="RuleBase" id="RU366025"/>
    </source>
</evidence>
<dbReference type="GO" id="GO:0004843">
    <property type="term" value="F:cysteine-type deubiquitinase activity"/>
    <property type="evidence" value="ECO:0007669"/>
    <property type="project" value="UniProtKB-UniRule"/>
</dbReference>
<dbReference type="InterPro" id="IPR038765">
    <property type="entry name" value="Papain-like_cys_pep_sf"/>
</dbReference>
<name>A0AAD3S9M7_NEPGR</name>
<dbReference type="SUPFAM" id="SSF54001">
    <property type="entry name" value="Cysteine proteinases"/>
    <property type="match status" value="1"/>
</dbReference>
<evidence type="ECO:0000313" key="5">
    <source>
        <dbReference type="EMBL" id="GMH06662.1"/>
    </source>
</evidence>
<gene>
    <name evidence="5" type="ORF">Nepgr_008502</name>
</gene>
<dbReference type="InterPro" id="IPR050185">
    <property type="entry name" value="Ub_carboxyl-term_hydrolase"/>
</dbReference>
<dbReference type="EC" id="3.4.19.12" evidence="2"/>
<dbReference type="GO" id="GO:0016579">
    <property type="term" value="P:protein deubiquitination"/>
    <property type="evidence" value="ECO:0007669"/>
    <property type="project" value="InterPro"/>
</dbReference>
<keyword evidence="3" id="KW-1133">Transmembrane helix</keyword>
<dbReference type="EMBL" id="BSYO01000006">
    <property type="protein sequence ID" value="GMH06662.1"/>
    <property type="molecule type" value="Genomic_DNA"/>
</dbReference>
<evidence type="ECO:0000256" key="3">
    <source>
        <dbReference type="SAM" id="Phobius"/>
    </source>
</evidence>
<evidence type="ECO:0000259" key="4">
    <source>
        <dbReference type="PROSITE" id="PS50235"/>
    </source>
</evidence>
<evidence type="ECO:0000256" key="1">
    <source>
        <dbReference type="ARBA" id="ARBA00009085"/>
    </source>
</evidence>
<sequence>MKITVFSNRMKIRGEINFHSLLRNFRRGLQILLSIRLIPVPRAHLSAASLLVFAVFIFFLRDGRMGNFNSLLWSSEGSRSSEELFVPGLTNLGNNCFLNVILQALASCISFKLFLEENNEELQSSFVQEHVKGLPLCVALAKLLEELCILQDGRVILSPREVMSAMNLYIPQFKLANQQDAAEAFLHLLSCIREEFSDSYVPKCSTLAEMAGPSGRIIAPTRGGEISEPERWRQQFIGPFDGIISSFLTCQSCSSEIMMDFEFFHTLALSPMTDDSDYIVDGCAVEDCIRSFLAADRVENYYCSHCWHISAIKYLSSVEGNKKEIEKLSCCNEQDCCDCRNLPFLQALTWSNRFSHTFKQLSIARCPKILCLQLQRASVNVFGELVKLEGHISFPFLLNLSPFVDDGLGIRNWEENMQRSQAKQQYQLSTSHSNHFDMLRDRRYLNLISERRLDCAELVKFDKSMQAFQKLGFPPNQICHDKAACHLKPPEDKIYRLVSVVEHFGRTGSGHYVVYRGVRTGSDGGNDIGQNNVPSLRWFCISDSEVQPASEKDVLAADATLLFYEKIAEA</sequence>
<comment type="catalytic activity">
    <reaction evidence="2">
        <text>Thiol-dependent hydrolysis of ester, thioester, amide, peptide and isopeptide bonds formed by the C-terminal Gly of ubiquitin (a 76-residue protein attached to proteins as an intracellular targeting signal).</text>
        <dbReference type="EC" id="3.4.19.12"/>
    </reaction>
</comment>
<dbReference type="PROSITE" id="PS00973">
    <property type="entry name" value="USP_2"/>
    <property type="match status" value="1"/>
</dbReference>
<dbReference type="Pfam" id="PF00443">
    <property type="entry name" value="UCH"/>
    <property type="match status" value="1"/>
</dbReference>
<organism evidence="5 6">
    <name type="scientific">Nepenthes gracilis</name>
    <name type="common">Slender pitcher plant</name>
    <dbReference type="NCBI Taxonomy" id="150966"/>
    <lineage>
        <taxon>Eukaryota</taxon>
        <taxon>Viridiplantae</taxon>
        <taxon>Streptophyta</taxon>
        <taxon>Embryophyta</taxon>
        <taxon>Tracheophyta</taxon>
        <taxon>Spermatophyta</taxon>
        <taxon>Magnoliopsida</taxon>
        <taxon>eudicotyledons</taxon>
        <taxon>Gunneridae</taxon>
        <taxon>Pentapetalae</taxon>
        <taxon>Caryophyllales</taxon>
        <taxon>Nepenthaceae</taxon>
        <taxon>Nepenthes</taxon>
    </lineage>
</organism>
<accession>A0AAD3S9M7</accession>
<dbReference type="PANTHER" id="PTHR21646">
    <property type="entry name" value="UBIQUITIN CARBOXYL-TERMINAL HYDROLASE"/>
    <property type="match status" value="1"/>
</dbReference>
<keyword evidence="6" id="KW-1185">Reference proteome</keyword>